<evidence type="ECO:0000259" key="11">
    <source>
        <dbReference type="SMART" id="SM00848"/>
    </source>
</evidence>
<sequence>MGATAGSIIMKWLLWVLLGCSMAQLHKDPTLDHHWDLWKKTYGKEYKDKNEEEARRLIWEKNLKFVMLHNLEHSMGMHSYDLGMNHLADMTSEEVMSLMSSLRVPSQWQRNVTYKLNSNQKLPDSVDWRDKGCVTEVKNQGSCGSCWAFSAVGALEAQLKLKTGKLISLSPQNLVDCATEKYLNKGCKGGYITQAFQYIIDNNGIQSEASYPYKAMDGKCQYDSKYRAATCSKYTDLPSGREDALKEAVANKGPVSVAIDASHPSFFLYKSGVYYDQACTLNVNHAVLVVGYGNLNGKDYWLVKNSWGLHFGDRGYIRMARNSRNHCGIASYASYPEI</sequence>
<evidence type="ECO:0000313" key="13">
    <source>
        <dbReference type="Proteomes" id="UP000550707"/>
    </source>
</evidence>
<accession>A0A7J8CQ96</accession>
<dbReference type="FunFam" id="3.90.70.10:FF:000006">
    <property type="entry name" value="Cathepsin S"/>
    <property type="match status" value="1"/>
</dbReference>
<dbReference type="EMBL" id="JACASF010000020">
    <property type="protein sequence ID" value="KAF6413051.1"/>
    <property type="molecule type" value="Genomic_DNA"/>
</dbReference>
<dbReference type="InterPro" id="IPR038765">
    <property type="entry name" value="Papain-like_cys_pep_sf"/>
</dbReference>
<reference evidence="12 13" key="1">
    <citation type="journal article" date="2020" name="Nature">
        <title>Six reference-quality genomes reveal evolution of bat adaptations.</title>
        <authorList>
            <person name="Jebb D."/>
            <person name="Huang Z."/>
            <person name="Pippel M."/>
            <person name="Hughes G.M."/>
            <person name="Lavrichenko K."/>
            <person name="Devanna P."/>
            <person name="Winkler S."/>
            <person name="Jermiin L.S."/>
            <person name="Skirmuntt E.C."/>
            <person name="Katzourakis A."/>
            <person name="Burkitt-Gray L."/>
            <person name="Ray D.A."/>
            <person name="Sullivan K.A.M."/>
            <person name="Roscito J.G."/>
            <person name="Kirilenko B.M."/>
            <person name="Davalos L.M."/>
            <person name="Corthals A.P."/>
            <person name="Power M.L."/>
            <person name="Jones G."/>
            <person name="Ransome R.D."/>
            <person name="Dechmann D.K.N."/>
            <person name="Locatelli A.G."/>
            <person name="Puechmaille S.J."/>
            <person name="Fedrigo O."/>
            <person name="Jarvis E.D."/>
            <person name="Hiller M."/>
            <person name="Vernes S.C."/>
            <person name="Myers E.W."/>
            <person name="Teeling E.C."/>
        </authorList>
    </citation>
    <scope>NUCLEOTIDE SEQUENCE [LARGE SCALE GENOMIC DNA]</scope>
    <source>
        <strain evidence="12">MMolMol1</strain>
        <tissue evidence="12">Muscle</tissue>
    </source>
</reference>
<dbReference type="PANTHER" id="PTHR12411">
    <property type="entry name" value="CYSTEINE PROTEASE FAMILY C1-RELATED"/>
    <property type="match status" value="1"/>
</dbReference>
<comment type="caution">
    <text evidence="12">The sequence shown here is derived from an EMBL/GenBank/DDBJ whole genome shotgun (WGS) entry which is preliminary data.</text>
</comment>
<dbReference type="PROSITE" id="PS00640">
    <property type="entry name" value="THIOL_PROTEASE_ASN"/>
    <property type="match status" value="1"/>
</dbReference>
<dbReference type="PROSITE" id="PS00639">
    <property type="entry name" value="THIOL_PROTEASE_HIS"/>
    <property type="match status" value="1"/>
</dbReference>
<dbReference type="Gene3D" id="3.90.70.10">
    <property type="entry name" value="Cysteine proteinases"/>
    <property type="match status" value="1"/>
</dbReference>
<dbReference type="InterPro" id="IPR000169">
    <property type="entry name" value="Pept_cys_AS"/>
</dbReference>
<evidence type="ECO:0000256" key="8">
    <source>
        <dbReference type="ARBA" id="ARBA00023228"/>
    </source>
</evidence>
<dbReference type="PROSITE" id="PS00139">
    <property type="entry name" value="THIOL_PROTEASE_CYS"/>
    <property type="match status" value="1"/>
</dbReference>
<gene>
    <name evidence="12" type="ORF">HJG59_003493</name>
</gene>
<dbReference type="PRINTS" id="PR00705">
    <property type="entry name" value="PAPAIN"/>
</dbReference>
<evidence type="ECO:0000256" key="4">
    <source>
        <dbReference type="ARBA" id="ARBA00022801"/>
    </source>
</evidence>
<dbReference type="InterPro" id="IPR025661">
    <property type="entry name" value="Pept_asp_AS"/>
</dbReference>
<dbReference type="Pfam" id="PF00112">
    <property type="entry name" value="Peptidase_C1"/>
    <property type="match status" value="1"/>
</dbReference>
<evidence type="ECO:0000256" key="7">
    <source>
        <dbReference type="ARBA" id="ARBA00023157"/>
    </source>
</evidence>
<dbReference type="Proteomes" id="UP000550707">
    <property type="component" value="Unassembled WGS sequence"/>
</dbReference>
<evidence type="ECO:0000256" key="9">
    <source>
        <dbReference type="SAM" id="SignalP"/>
    </source>
</evidence>
<feature type="chain" id="PRO_5029660539" evidence="9">
    <location>
        <begin position="24"/>
        <end position="338"/>
    </location>
</feature>
<dbReference type="InterPro" id="IPR013201">
    <property type="entry name" value="Prot_inhib_I29"/>
</dbReference>
<keyword evidence="5" id="KW-0788">Thiol protease</keyword>
<evidence type="ECO:0000256" key="5">
    <source>
        <dbReference type="ARBA" id="ARBA00022807"/>
    </source>
</evidence>
<evidence type="ECO:0000313" key="12">
    <source>
        <dbReference type="EMBL" id="KAF6413051.1"/>
    </source>
</evidence>
<keyword evidence="13" id="KW-1185">Reference proteome</keyword>
<comment type="similarity">
    <text evidence="2">Belongs to the peptidase C1 family.</text>
</comment>
<proteinExistence type="inferred from homology"/>
<organism evidence="12 13">
    <name type="scientific">Molossus molossus</name>
    <name type="common">Pallas' mastiff bat</name>
    <name type="synonym">Vespertilio molossus</name>
    <dbReference type="NCBI Taxonomy" id="27622"/>
    <lineage>
        <taxon>Eukaryota</taxon>
        <taxon>Metazoa</taxon>
        <taxon>Chordata</taxon>
        <taxon>Craniata</taxon>
        <taxon>Vertebrata</taxon>
        <taxon>Euteleostomi</taxon>
        <taxon>Mammalia</taxon>
        <taxon>Eutheria</taxon>
        <taxon>Laurasiatheria</taxon>
        <taxon>Chiroptera</taxon>
        <taxon>Yangochiroptera</taxon>
        <taxon>Molossidae</taxon>
        <taxon>Molossus</taxon>
    </lineage>
</organism>
<keyword evidence="4" id="KW-0378">Hydrolase</keyword>
<dbReference type="InterPro" id="IPR013128">
    <property type="entry name" value="Peptidase_C1A"/>
</dbReference>
<keyword evidence="7" id="KW-1015">Disulfide bond</keyword>
<keyword evidence="3" id="KW-0645">Protease</keyword>
<dbReference type="GO" id="GO:0006508">
    <property type="term" value="P:proteolysis"/>
    <property type="evidence" value="ECO:0007669"/>
    <property type="project" value="UniProtKB-KW"/>
</dbReference>
<dbReference type="InterPro" id="IPR039417">
    <property type="entry name" value="Peptidase_C1A_papain-like"/>
</dbReference>
<name>A0A7J8CQ96_MOLMO</name>
<keyword evidence="8" id="KW-0458">Lysosome</keyword>
<evidence type="ECO:0000256" key="2">
    <source>
        <dbReference type="ARBA" id="ARBA00008455"/>
    </source>
</evidence>
<dbReference type="InterPro" id="IPR000668">
    <property type="entry name" value="Peptidase_C1A_C"/>
</dbReference>
<dbReference type="Pfam" id="PF08246">
    <property type="entry name" value="Inhibitor_I29"/>
    <property type="match status" value="1"/>
</dbReference>
<feature type="domain" description="Peptidase C1A papain C-terminal" evidence="10">
    <location>
        <begin position="122"/>
        <end position="337"/>
    </location>
</feature>
<evidence type="ECO:0000259" key="10">
    <source>
        <dbReference type="SMART" id="SM00645"/>
    </source>
</evidence>
<dbReference type="AlphaFoldDB" id="A0A7J8CQ96"/>
<dbReference type="GO" id="GO:0005764">
    <property type="term" value="C:lysosome"/>
    <property type="evidence" value="ECO:0007669"/>
    <property type="project" value="UniProtKB-SubCell"/>
</dbReference>
<feature type="domain" description="Cathepsin propeptide inhibitor" evidence="11">
    <location>
        <begin position="35"/>
        <end position="95"/>
    </location>
</feature>
<evidence type="ECO:0000256" key="1">
    <source>
        <dbReference type="ARBA" id="ARBA00004371"/>
    </source>
</evidence>
<dbReference type="SMART" id="SM00848">
    <property type="entry name" value="Inhibitor_I29"/>
    <property type="match status" value="1"/>
</dbReference>
<dbReference type="SUPFAM" id="SSF54001">
    <property type="entry name" value="Cysteine proteinases"/>
    <property type="match status" value="1"/>
</dbReference>
<comment type="subcellular location">
    <subcellularLocation>
        <location evidence="1">Lysosome</location>
    </subcellularLocation>
</comment>
<dbReference type="SMART" id="SM00645">
    <property type="entry name" value="Pept_C1"/>
    <property type="match status" value="1"/>
</dbReference>
<keyword evidence="9" id="KW-0732">Signal</keyword>
<protein>
    <submittedName>
        <fullName evidence="12">Cathepsin S</fullName>
    </submittedName>
</protein>
<dbReference type="InterPro" id="IPR025660">
    <property type="entry name" value="Pept_his_AS"/>
</dbReference>
<feature type="signal peptide" evidence="9">
    <location>
        <begin position="1"/>
        <end position="23"/>
    </location>
</feature>
<dbReference type="CDD" id="cd02248">
    <property type="entry name" value="Peptidase_C1A"/>
    <property type="match status" value="1"/>
</dbReference>
<keyword evidence="6" id="KW-0865">Zymogen</keyword>
<evidence type="ECO:0000256" key="6">
    <source>
        <dbReference type="ARBA" id="ARBA00023145"/>
    </source>
</evidence>
<dbReference type="GO" id="GO:0008234">
    <property type="term" value="F:cysteine-type peptidase activity"/>
    <property type="evidence" value="ECO:0007669"/>
    <property type="project" value="UniProtKB-KW"/>
</dbReference>
<evidence type="ECO:0000256" key="3">
    <source>
        <dbReference type="ARBA" id="ARBA00022670"/>
    </source>
</evidence>